<dbReference type="EMBL" id="AMZH03027498">
    <property type="protein sequence ID" value="RRT34130.1"/>
    <property type="molecule type" value="Genomic_DNA"/>
</dbReference>
<organism evidence="2 3">
    <name type="scientific">Ensete ventricosum</name>
    <name type="common">Abyssinian banana</name>
    <name type="synonym">Musa ensete</name>
    <dbReference type="NCBI Taxonomy" id="4639"/>
    <lineage>
        <taxon>Eukaryota</taxon>
        <taxon>Viridiplantae</taxon>
        <taxon>Streptophyta</taxon>
        <taxon>Embryophyta</taxon>
        <taxon>Tracheophyta</taxon>
        <taxon>Spermatophyta</taxon>
        <taxon>Magnoliopsida</taxon>
        <taxon>Liliopsida</taxon>
        <taxon>Zingiberales</taxon>
        <taxon>Musaceae</taxon>
        <taxon>Ensete</taxon>
    </lineage>
</organism>
<comment type="caution">
    <text evidence="2">The sequence shown here is derived from an EMBL/GenBank/DDBJ whole genome shotgun (WGS) entry which is preliminary data.</text>
</comment>
<feature type="region of interest" description="Disordered" evidence="1">
    <location>
        <begin position="50"/>
        <end position="79"/>
    </location>
</feature>
<feature type="compositionally biased region" description="Basic and acidic residues" evidence="1">
    <location>
        <begin position="50"/>
        <end position="72"/>
    </location>
</feature>
<accession>A0A426X3W1</accession>
<evidence type="ECO:0000256" key="1">
    <source>
        <dbReference type="SAM" id="MobiDB-lite"/>
    </source>
</evidence>
<dbReference type="Proteomes" id="UP000287651">
    <property type="component" value="Unassembled WGS sequence"/>
</dbReference>
<dbReference type="AlphaFoldDB" id="A0A426X3W1"/>
<sequence length="79" mass="9097">MILGACQDGVRKFARRRPRLVERLSRVAEKLVGMGFRLEFARRFAEGIGKLDRNTSGDHRGEDQNTYRKNAEGYRIGRS</sequence>
<gene>
    <name evidence="2" type="ORF">B296_00039695</name>
</gene>
<evidence type="ECO:0000313" key="3">
    <source>
        <dbReference type="Proteomes" id="UP000287651"/>
    </source>
</evidence>
<protein>
    <submittedName>
        <fullName evidence="2">Uncharacterized protein</fullName>
    </submittedName>
</protein>
<proteinExistence type="predicted"/>
<evidence type="ECO:0000313" key="2">
    <source>
        <dbReference type="EMBL" id="RRT34130.1"/>
    </source>
</evidence>
<name>A0A426X3W1_ENSVE</name>
<reference evidence="2 3" key="1">
    <citation type="journal article" date="2014" name="Agronomy (Basel)">
        <title>A Draft Genome Sequence for Ensete ventricosum, the Drought-Tolerant Tree Against Hunger.</title>
        <authorList>
            <person name="Harrison J."/>
            <person name="Moore K.A."/>
            <person name="Paszkiewicz K."/>
            <person name="Jones T."/>
            <person name="Grant M."/>
            <person name="Ambacheew D."/>
            <person name="Muzemil S."/>
            <person name="Studholme D.J."/>
        </authorList>
    </citation>
    <scope>NUCLEOTIDE SEQUENCE [LARGE SCALE GENOMIC DNA]</scope>
</reference>